<dbReference type="HOGENOM" id="CLU_1084494_0_0_6"/>
<name>Q21NM9_SACD2</name>
<dbReference type="EMBL" id="CP000282">
    <property type="protein sequence ID" value="ABD79700.1"/>
    <property type="molecule type" value="Genomic_DNA"/>
</dbReference>
<evidence type="ECO:0000313" key="1">
    <source>
        <dbReference type="EMBL" id="ABD79700.1"/>
    </source>
</evidence>
<sequence length="246" mass="28644">MDDLYSFKLSKAELEKINKDERAFFFALGHVANEITILSKQTVWCENKVAVEDYDRKAQITMSLFNYRMLAGKLNEANELIRKSFLSKPYSKIYIEKFNDEASSSLAKIKKYFGSKNVVNIIRNNHAFHYLQGNYNSSSDQLPEEFEMFMHKSQGNSLFYASEEIAFNSMMNSFQENDLSIDFGEVIDELIAISKMIMSFCYQFINAFVTDFHREIVSDEIKSIKIIDATRFLDVSIPWYVEIEKA</sequence>
<gene>
    <name evidence="1" type="ordered locus">Sde_0436</name>
</gene>
<organism evidence="1 2">
    <name type="scientific">Saccharophagus degradans (strain 2-40 / ATCC 43961 / DSM 17024)</name>
    <dbReference type="NCBI Taxonomy" id="203122"/>
    <lineage>
        <taxon>Bacteria</taxon>
        <taxon>Pseudomonadati</taxon>
        <taxon>Pseudomonadota</taxon>
        <taxon>Gammaproteobacteria</taxon>
        <taxon>Cellvibrionales</taxon>
        <taxon>Cellvibrionaceae</taxon>
        <taxon>Saccharophagus</taxon>
    </lineage>
</organism>
<dbReference type="eggNOG" id="ENOG50337FD">
    <property type="taxonomic scope" value="Bacteria"/>
</dbReference>
<protein>
    <recommendedName>
        <fullName evidence="3">HEPN AbiU2-like domain-containing protein</fullName>
    </recommendedName>
</protein>
<keyword evidence="2" id="KW-1185">Reference proteome</keyword>
<dbReference type="RefSeq" id="WP_011466924.1">
    <property type="nucleotide sequence ID" value="NC_007912.1"/>
</dbReference>
<reference evidence="1 2" key="1">
    <citation type="journal article" date="2008" name="PLoS Genet.">
        <title>Complete genome sequence of the complex carbohydrate-degrading marine bacterium, Saccharophagus degradans strain 2-40 T.</title>
        <authorList>
            <person name="Weiner R.M."/>
            <person name="Taylor L.E.II."/>
            <person name="Henrissat B."/>
            <person name="Hauser L."/>
            <person name="Land M."/>
            <person name="Coutinho P.M."/>
            <person name="Rancurel C."/>
            <person name="Saunders E.H."/>
            <person name="Longmire A.G."/>
            <person name="Zhang H."/>
            <person name="Bayer E.A."/>
            <person name="Gilbert H.J."/>
            <person name="Larimer F."/>
            <person name="Zhulin I.B."/>
            <person name="Ekborg N.A."/>
            <person name="Lamed R."/>
            <person name="Richardson P.M."/>
            <person name="Borovok I."/>
            <person name="Hutcheson S."/>
        </authorList>
    </citation>
    <scope>NUCLEOTIDE SEQUENCE [LARGE SCALE GENOMIC DNA]</scope>
    <source>
        <strain evidence="2">2-40 / ATCC 43961 / DSM 17024</strain>
    </source>
</reference>
<evidence type="ECO:0008006" key="3">
    <source>
        <dbReference type="Google" id="ProtNLM"/>
    </source>
</evidence>
<dbReference type="KEGG" id="sde:Sde_0436"/>
<proteinExistence type="predicted"/>
<accession>Q21NM9</accession>
<evidence type="ECO:0000313" key="2">
    <source>
        <dbReference type="Proteomes" id="UP000001947"/>
    </source>
</evidence>
<dbReference type="AlphaFoldDB" id="Q21NM9"/>
<dbReference type="OrthoDB" id="6860332at2"/>
<dbReference type="GeneID" id="98612134"/>
<dbReference type="Proteomes" id="UP000001947">
    <property type="component" value="Chromosome"/>
</dbReference>